<comment type="caution">
    <text evidence="2">The sequence shown here is derived from an EMBL/GenBank/DDBJ whole genome shotgun (WGS) entry which is preliminary data.</text>
</comment>
<keyword evidence="1" id="KW-0812">Transmembrane</keyword>
<accession>A0ABU7V9D9</accession>
<feature type="transmembrane region" description="Helical" evidence="1">
    <location>
        <begin position="6"/>
        <end position="30"/>
    </location>
</feature>
<sequence>MIPDSLVIAILSFVGLVLVALITGGITLTIQLTKWQADNRRLWLWNRELVDHIYRGLPPPPPPPPAELFD</sequence>
<dbReference type="Proteomes" id="UP001351900">
    <property type="component" value="Unassembled WGS sequence"/>
</dbReference>
<name>A0ABU7V9D9_9MICO</name>
<evidence type="ECO:0000256" key="1">
    <source>
        <dbReference type="SAM" id="Phobius"/>
    </source>
</evidence>
<dbReference type="EMBL" id="JAZHOV010000006">
    <property type="protein sequence ID" value="MEF2255611.1"/>
    <property type="molecule type" value="Genomic_DNA"/>
</dbReference>
<organism evidence="2 3">
    <name type="scientific">Microbacterium schleiferi</name>
    <dbReference type="NCBI Taxonomy" id="69362"/>
    <lineage>
        <taxon>Bacteria</taxon>
        <taxon>Bacillati</taxon>
        <taxon>Actinomycetota</taxon>
        <taxon>Actinomycetes</taxon>
        <taxon>Micrococcales</taxon>
        <taxon>Microbacteriaceae</taxon>
        <taxon>Microbacterium</taxon>
    </lineage>
</organism>
<reference evidence="2 3" key="1">
    <citation type="submission" date="2024-01" db="EMBL/GenBank/DDBJ databases">
        <title>the genome sequence of strain Microbacterium schleiferi NBRC 15075.</title>
        <authorList>
            <person name="Ding Y."/>
            <person name="Zhang G."/>
        </authorList>
    </citation>
    <scope>NUCLEOTIDE SEQUENCE [LARGE SCALE GENOMIC DNA]</scope>
    <source>
        <strain evidence="2 3">NBRC 15075</strain>
    </source>
</reference>
<gene>
    <name evidence="2" type="ORF">V2V91_10770</name>
</gene>
<protein>
    <submittedName>
        <fullName evidence="2">Uncharacterized protein</fullName>
    </submittedName>
</protein>
<keyword evidence="3" id="KW-1185">Reference proteome</keyword>
<evidence type="ECO:0000313" key="2">
    <source>
        <dbReference type="EMBL" id="MEF2255611.1"/>
    </source>
</evidence>
<dbReference type="RefSeq" id="WP_331791838.1">
    <property type="nucleotide sequence ID" value="NZ_BAAAUO010000001.1"/>
</dbReference>
<keyword evidence="1" id="KW-1133">Transmembrane helix</keyword>
<evidence type="ECO:0000313" key="3">
    <source>
        <dbReference type="Proteomes" id="UP001351900"/>
    </source>
</evidence>
<proteinExistence type="predicted"/>
<keyword evidence="1" id="KW-0472">Membrane</keyword>